<dbReference type="AlphaFoldDB" id="A0A6N7R094"/>
<reference evidence="2 3" key="1">
    <citation type="submission" date="2019-10" db="EMBL/GenBank/DDBJ databases">
        <title>Gracilibacillus salitolerans sp. nov., a moderate halophile isolated from a saline soil in northwest China.</title>
        <authorList>
            <person name="Gan L."/>
        </authorList>
    </citation>
    <scope>NUCLEOTIDE SEQUENCE [LARGE SCALE GENOMIC DNA]</scope>
    <source>
        <strain evidence="2 3">TP2-8</strain>
    </source>
</reference>
<keyword evidence="1" id="KW-0472">Membrane</keyword>
<sequence length="203" mass="23644">MNGKFITTTLDKVFVWTTKLALLNILWIAFTLIGLGVLGVFPATAAALGVVRKWLMGDKDIHIWSTFKKLYKDEFKYANMIGWILAIVGFLFYLNFQVIRSAQGEILFVVPFIFYFLLFLYFTMVIWAFPLIVHNYASVIQQLKNALIIGISKIHITITIMLLMFSTMFFSLEFPVLIVFFTFSLLALIWMWLTFRVFVKVFQ</sequence>
<feature type="transmembrane region" description="Helical" evidence="1">
    <location>
        <begin position="176"/>
        <end position="199"/>
    </location>
</feature>
<evidence type="ECO:0000313" key="2">
    <source>
        <dbReference type="EMBL" id="MRI67748.1"/>
    </source>
</evidence>
<name>A0A6N7R094_9BACI</name>
<accession>A0A6N7R094</accession>
<comment type="caution">
    <text evidence="2">The sequence shown here is derived from an EMBL/GenBank/DDBJ whole genome shotgun (WGS) entry which is preliminary data.</text>
</comment>
<gene>
    <name evidence="2" type="ORF">GH885_15620</name>
</gene>
<organism evidence="2 3">
    <name type="scientific">Gracilibacillus thailandensis</name>
    <dbReference type="NCBI Taxonomy" id="563735"/>
    <lineage>
        <taxon>Bacteria</taxon>
        <taxon>Bacillati</taxon>
        <taxon>Bacillota</taxon>
        <taxon>Bacilli</taxon>
        <taxon>Bacillales</taxon>
        <taxon>Bacillaceae</taxon>
        <taxon>Gracilibacillus</taxon>
    </lineage>
</organism>
<keyword evidence="3" id="KW-1185">Reference proteome</keyword>
<dbReference type="RefSeq" id="WP_153836295.1">
    <property type="nucleotide sequence ID" value="NZ_JBHUMW010000088.1"/>
</dbReference>
<keyword evidence="1" id="KW-0812">Transmembrane</keyword>
<feature type="transmembrane region" description="Helical" evidence="1">
    <location>
        <begin position="145"/>
        <end position="170"/>
    </location>
</feature>
<feature type="transmembrane region" description="Helical" evidence="1">
    <location>
        <begin position="25"/>
        <end position="51"/>
    </location>
</feature>
<feature type="transmembrane region" description="Helical" evidence="1">
    <location>
        <begin position="77"/>
        <end position="94"/>
    </location>
</feature>
<feature type="transmembrane region" description="Helical" evidence="1">
    <location>
        <begin position="106"/>
        <end position="133"/>
    </location>
</feature>
<evidence type="ECO:0000256" key="1">
    <source>
        <dbReference type="SAM" id="Phobius"/>
    </source>
</evidence>
<proteinExistence type="predicted"/>
<dbReference type="Proteomes" id="UP000435187">
    <property type="component" value="Unassembled WGS sequence"/>
</dbReference>
<protein>
    <submittedName>
        <fullName evidence="2">DUF624 domain-containing protein</fullName>
    </submittedName>
</protein>
<keyword evidence="1" id="KW-1133">Transmembrane helix</keyword>
<dbReference type="InterPro" id="IPR006938">
    <property type="entry name" value="DUF624"/>
</dbReference>
<evidence type="ECO:0000313" key="3">
    <source>
        <dbReference type="Proteomes" id="UP000435187"/>
    </source>
</evidence>
<dbReference type="Pfam" id="PF04854">
    <property type="entry name" value="DUF624"/>
    <property type="match status" value="1"/>
</dbReference>
<dbReference type="EMBL" id="WJEE01000039">
    <property type="protein sequence ID" value="MRI67748.1"/>
    <property type="molecule type" value="Genomic_DNA"/>
</dbReference>